<organism evidence="2 3">
    <name type="scientific">Cudoniella acicularis</name>
    <dbReference type="NCBI Taxonomy" id="354080"/>
    <lineage>
        <taxon>Eukaryota</taxon>
        <taxon>Fungi</taxon>
        <taxon>Dikarya</taxon>
        <taxon>Ascomycota</taxon>
        <taxon>Pezizomycotina</taxon>
        <taxon>Leotiomycetes</taxon>
        <taxon>Helotiales</taxon>
        <taxon>Tricladiaceae</taxon>
        <taxon>Cudoniella</taxon>
    </lineage>
</organism>
<sequence length="263" mass="30770">MSLLYIVAFLVIGLIELTQAFDITANNNFDLYWVKDRWLAAGNPRPWDGPNGEAVSVDGFDFNIEYPSAAGRYILVLKREFIGTKYRQKSRRVAMRSQRARVHPYRAQVPRSQPRQYTRQAVFSRQVHSIEPVVHKNLFQNLICLNHKLYCLYIYKEILLAKHGVQHPVIKQIFLTEYHFQPPVIKQNLLSDRNVLNLPSTHTCKQVFLANRSFQPPFIKQIFLTKHYVQPPIIEQNLLQNLDVPKPPSIHIHEQVFLAKRSF</sequence>
<proteinExistence type="predicted"/>
<dbReference type="GO" id="GO:0005975">
    <property type="term" value="P:carbohydrate metabolic process"/>
    <property type="evidence" value="ECO:0007669"/>
    <property type="project" value="InterPro"/>
</dbReference>
<dbReference type="EMBL" id="JAAMPI010000130">
    <property type="protein sequence ID" value="KAF4635268.1"/>
    <property type="molecule type" value="Genomic_DNA"/>
</dbReference>
<keyword evidence="3" id="KW-1185">Reference proteome</keyword>
<dbReference type="InterPro" id="IPR001579">
    <property type="entry name" value="Glyco_hydro_18_chit_AS"/>
</dbReference>
<keyword evidence="1" id="KW-0732">Signal</keyword>
<reference evidence="2 3" key="1">
    <citation type="submission" date="2020-03" db="EMBL/GenBank/DDBJ databases">
        <title>Draft Genome Sequence of Cudoniella acicularis.</title>
        <authorList>
            <person name="Buettner E."/>
            <person name="Kellner H."/>
        </authorList>
    </citation>
    <scope>NUCLEOTIDE SEQUENCE [LARGE SCALE GENOMIC DNA]</scope>
    <source>
        <strain evidence="2 3">DSM 108380</strain>
    </source>
</reference>
<dbReference type="AlphaFoldDB" id="A0A8H4RTU6"/>
<feature type="signal peptide" evidence="1">
    <location>
        <begin position="1"/>
        <end position="20"/>
    </location>
</feature>
<feature type="chain" id="PRO_5034500474" evidence="1">
    <location>
        <begin position="21"/>
        <end position="263"/>
    </location>
</feature>
<comment type="caution">
    <text evidence="2">The sequence shown here is derived from an EMBL/GenBank/DDBJ whole genome shotgun (WGS) entry which is preliminary data.</text>
</comment>
<evidence type="ECO:0000313" key="2">
    <source>
        <dbReference type="EMBL" id="KAF4635268.1"/>
    </source>
</evidence>
<gene>
    <name evidence="2" type="ORF">G7Y89_g2828</name>
</gene>
<evidence type="ECO:0000313" key="3">
    <source>
        <dbReference type="Proteomes" id="UP000566819"/>
    </source>
</evidence>
<name>A0A8H4RTU6_9HELO</name>
<dbReference type="Proteomes" id="UP000566819">
    <property type="component" value="Unassembled WGS sequence"/>
</dbReference>
<accession>A0A8H4RTU6</accession>
<dbReference type="PROSITE" id="PS01095">
    <property type="entry name" value="GH18_1"/>
    <property type="match status" value="1"/>
</dbReference>
<protein>
    <submittedName>
        <fullName evidence="2">Uncharacterized protein</fullName>
    </submittedName>
</protein>
<dbReference type="GO" id="GO:0004553">
    <property type="term" value="F:hydrolase activity, hydrolyzing O-glycosyl compounds"/>
    <property type="evidence" value="ECO:0007669"/>
    <property type="project" value="InterPro"/>
</dbReference>
<evidence type="ECO:0000256" key="1">
    <source>
        <dbReference type="SAM" id="SignalP"/>
    </source>
</evidence>